<dbReference type="Gene3D" id="3.60.15.10">
    <property type="entry name" value="Ribonuclease Z/Hydroxyacylglutathione hydrolase-like"/>
    <property type="match status" value="1"/>
</dbReference>
<dbReference type="GO" id="GO:0005737">
    <property type="term" value="C:cytoplasm"/>
    <property type="evidence" value="ECO:0007669"/>
    <property type="project" value="TreeGrafter"/>
</dbReference>
<dbReference type="InterPro" id="IPR001279">
    <property type="entry name" value="Metallo-B-lactamas"/>
</dbReference>
<dbReference type="PANTHER" id="PTHR15032">
    <property type="entry name" value="N-ACYL-PHOSPHATIDYLETHANOLAMINE-HYDROLYZING PHOSPHOLIPASE D"/>
    <property type="match status" value="1"/>
</dbReference>
<gene>
    <name evidence="2" type="ORF">GCM10011387_08770</name>
</gene>
<dbReference type="Pfam" id="PF12706">
    <property type="entry name" value="Lactamase_B_2"/>
    <property type="match status" value="1"/>
</dbReference>
<keyword evidence="2" id="KW-0378">Hydrolase</keyword>
<dbReference type="RefSeq" id="WP_188625618.1">
    <property type="nucleotide sequence ID" value="NZ_BMIL01000002.1"/>
</dbReference>
<evidence type="ECO:0000313" key="3">
    <source>
        <dbReference type="Proteomes" id="UP000651668"/>
    </source>
</evidence>
<evidence type="ECO:0000259" key="1">
    <source>
        <dbReference type="Pfam" id="PF12706"/>
    </source>
</evidence>
<dbReference type="GO" id="GO:0016787">
    <property type="term" value="F:hydrolase activity"/>
    <property type="evidence" value="ECO:0007669"/>
    <property type="project" value="UniProtKB-KW"/>
</dbReference>
<name>A0A916X9J3_9SPHI</name>
<comment type="caution">
    <text evidence="2">The sequence shown here is derived from an EMBL/GenBank/DDBJ whole genome shotgun (WGS) entry which is preliminary data.</text>
</comment>
<feature type="domain" description="Metallo-beta-lactamase" evidence="1">
    <location>
        <begin position="126"/>
        <end position="319"/>
    </location>
</feature>
<accession>A0A916X9J3</accession>
<dbReference type="PANTHER" id="PTHR15032:SF4">
    <property type="entry name" value="N-ACYL-PHOSPHATIDYLETHANOLAMINE-HYDROLYZING PHOSPHOLIPASE D"/>
    <property type="match status" value="1"/>
</dbReference>
<protein>
    <submittedName>
        <fullName evidence="2">Hydrolase</fullName>
    </submittedName>
</protein>
<organism evidence="2 3">
    <name type="scientific">Pedobacter quisquiliarum</name>
    <dbReference type="NCBI Taxonomy" id="1834438"/>
    <lineage>
        <taxon>Bacteria</taxon>
        <taxon>Pseudomonadati</taxon>
        <taxon>Bacteroidota</taxon>
        <taxon>Sphingobacteriia</taxon>
        <taxon>Sphingobacteriales</taxon>
        <taxon>Sphingobacteriaceae</taxon>
        <taxon>Pedobacter</taxon>
    </lineage>
</organism>
<proteinExistence type="predicted"/>
<dbReference type="EMBL" id="BMIL01000002">
    <property type="protein sequence ID" value="GGC57407.1"/>
    <property type="molecule type" value="Genomic_DNA"/>
</dbReference>
<evidence type="ECO:0000313" key="2">
    <source>
        <dbReference type="EMBL" id="GGC57407.1"/>
    </source>
</evidence>
<reference evidence="2" key="2">
    <citation type="submission" date="2020-09" db="EMBL/GenBank/DDBJ databases">
        <authorList>
            <person name="Sun Q."/>
            <person name="Zhou Y."/>
        </authorList>
    </citation>
    <scope>NUCLEOTIDE SEQUENCE</scope>
    <source>
        <strain evidence="2">CGMCC 1.15343</strain>
    </source>
</reference>
<reference evidence="2" key="1">
    <citation type="journal article" date="2014" name="Int. J. Syst. Evol. Microbiol.">
        <title>Complete genome sequence of Corynebacterium casei LMG S-19264T (=DSM 44701T), isolated from a smear-ripened cheese.</title>
        <authorList>
            <consortium name="US DOE Joint Genome Institute (JGI-PGF)"/>
            <person name="Walter F."/>
            <person name="Albersmeier A."/>
            <person name="Kalinowski J."/>
            <person name="Ruckert C."/>
        </authorList>
    </citation>
    <scope>NUCLEOTIDE SEQUENCE</scope>
    <source>
        <strain evidence="2">CGMCC 1.15343</strain>
    </source>
</reference>
<dbReference type="SUPFAM" id="SSF56281">
    <property type="entry name" value="Metallo-hydrolase/oxidoreductase"/>
    <property type="match status" value="1"/>
</dbReference>
<sequence>MSRKKKNLIVASSVVLLVFLAGVAWQVNDQIGQRYAQEENISKFKDLAYYSSTLDEFVSPEQIISAKEKTTGGNPGFLRFFTKSPYAPPTDLPKVKLRKSDFSKVPSDIAVYWFGHSAALMELDGHRILIDPVFGNAGPLPGITKRFGDAPLTREDLPPIDILLITHDHYDHLETKTIKYFAGTQTRFVVPLGVGARLKGWGVPENRITELAWHESFNLESISITACPGVHYSGRSNKDKNKTLWASYVLKGKDRNLFWSGDTGYSDHFKQIGNQYGPFDVAFLEIDAWNNGWPNTHLFPEQVIQVVSDVKAKTLFPIHLATFDLALHPWNESIQVVSDLAEKSNVEIITPVMGQKIIPGVTKTSKWW</sequence>
<dbReference type="InterPro" id="IPR036866">
    <property type="entry name" value="RibonucZ/Hydroxyglut_hydro"/>
</dbReference>
<keyword evidence="3" id="KW-1185">Reference proteome</keyword>
<dbReference type="AlphaFoldDB" id="A0A916X9J3"/>
<dbReference type="Proteomes" id="UP000651668">
    <property type="component" value="Unassembled WGS sequence"/>
</dbReference>